<dbReference type="Pfam" id="PF00386">
    <property type="entry name" value="C1q"/>
    <property type="match status" value="1"/>
</dbReference>
<dbReference type="FunFam" id="2.60.120.40:FF:000029">
    <property type="entry name" value="Complement C1q tumor necrosis factor-related protein 1"/>
    <property type="match status" value="1"/>
</dbReference>
<protein>
    <submittedName>
        <fullName evidence="7">C1q and TNF related 8</fullName>
    </submittedName>
</protein>
<feature type="domain" description="C1q" evidence="6">
    <location>
        <begin position="161"/>
        <end position="300"/>
    </location>
</feature>
<sequence>MCRPNSVFTRRTAGRDTKKLCKRQSRPATHRENTLQGRPAVKPVRTTMDFPALFFFSVVWIDAVAQRTLVWQEIGSPSCVRCCDSSEKSGYRPNSKVKEYRSYTVPRVQARIDMTILKGSKGEHGERGVQGVAGEHGGNGLQGPPGLKGQKGQTGPSGNSCKHQFSAFSVARRKSIHSSEYFQPVTFDTEFVNLYEHFNMFSGSFVCFIPGTYFFNLNVHTWNLKETYLHIMRNDKEMAILYTQPSDRSIMQSQSLMLQLQEKDEVWVRMFKRERDNALYNDEFDVYIIFNGYLVKPSVD</sequence>
<feature type="region of interest" description="Disordered" evidence="5">
    <location>
        <begin position="134"/>
        <end position="159"/>
    </location>
</feature>
<reference evidence="7" key="2">
    <citation type="submission" date="2025-09" db="UniProtKB">
        <authorList>
            <consortium name="Ensembl"/>
        </authorList>
    </citation>
    <scope>IDENTIFICATION</scope>
</reference>
<dbReference type="Pfam" id="PF01391">
    <property type="entry name" value="Collagen"/>
    <property type="match status" value="1"/>
</dbReference>
<comment type="subcellular location">
    <subcellularLocation>
        <location evidence="1">Secreted</location>
    </subcellularLocation>
</comment>
<evidence type="ECO:0000256" key="5">
    <source>
        <dbReference type="SAM" id="MobiDB-lite"/>
    </source>
</evidence>
<dbReference type="OrthoDB" id="6138508at2759"/>
<dbReference type="InterPro" id="IPR001073">
    <property type="entry name" value="C1q_dom"/>
</dbReference>
<feature type="compositionally biased region" description="Gly residues" evidence="5">
    <location>
        <begin position="134"/>
        <end position="143"/>
    </location>
</feature>
<dbReference type="Ensembl" id="ENSLLET00000030185.1">
    <property type="protein sequence ID" value="ENSLLEP00000029056.1"/>
    <property type="gene ID" value="ENSLLEG00000018449.1"/>
</dbReference>
<name>A0A8C5PYE7_9ANUR</name>
<dbReference type="InterPro" id="IPR050392">
    <property type="entry name" value="Collagen/C1q_domain"/>
</dbReference>
<gene>
    <name evidence="7" type="primary">C1QTNF8</name>
</gene>
<dbReference type="Proteomes" id="UP000694569">
    <property type="component" value="Unplaced"/>
</dbReference>
<dbReference type="PROSITE" id="PS50871">
    <property type="entry name" value="C1Q"/>
    <property type="match status" value="1"/>
</dbReference>
<proteinExistence type="predicted"/>
<dbReference type="InterPro" id="IPR008160">
    <property type="entry name" value="Collagen"/>
</dbReference>
<keyword evidence="3" id="KW-0732">Signal</keyword>
<organism evidence="7 8">
    <name type="scientific">Leptobrachium leishanense</name>
    <name type="common">Leishan spiny toad</name>
    <dbReference type="NCBI Taxonomy" id="445787"/>
    <lineage>
        <taxon>Eukaryota</taxon>
        <taxon>Metazoa</taxon>
        <taxon>Chordata</taxon>
        <taxon>Craniata</taxon>
        <taxon>Vertebrata</taxon>
        <taxon>Euteleostomi</taxon>
        <taxon>Amphibia</taxon>
        <taxon>Batrachia</taxon>
        <taxon>Anura</taxon>
        <taxon>Pelobatoidea</taxon>
        <taxon>Megophryidae</taxon>
        <taxon>Leptobrachium</taxon>
    </lineage>
</organism>
<reference evidence="7" key="1">
    <citation type="submission" date="2025-08" db="UniProtKB">
        <authorList>
            <consortium name="Ensembl"/>
        </authorList>
    </citation>
    <scope>IDENTIFICATION</scope>
</reference>
<accession>A0A8C5PYE7</accession>
<keyword evidence="2" id="KW-0964">Secreted</keyword>
<dbReference type="SMART" id="SM00110">
    <property type="entry name" value="C1Q"/>
    <property type="match status" value="1"/>
</dbReference>
<dbReference type="InterPro" id="IPR008983">
    <property type="entry name" value="Tumour_necrosis_fac-like_dom"/>
</dbReference>
<feature type="compositionally biased region" description="Low complexity" evidence="5">
    <location>
        <begin position="144"/>
        <end position="156"/>
    </location>
</feature>
<dbReference type="PANTHER" id="PTHR15427:SF52">
    <property type="entry name" value="C1Q DOMAIN-CONTAINING PROTEIN"/>
    <property type="match status" value="1"/>
</dbReference>
<dbReference type="Gene3D" id="2.60.120.40">
    <property type="match status" value="1"/>
</dbReference>
<evidence type="ECO:0000259" key="6">
    <source>
        <dbReference type="PROSITE" id="PS50871"/>
    </source>
</evidence>
<keyword evidence="8" id="KW-1185">Reference proteome</keyword>
<evidence type="ECO:0000313" key="8">
    <source>
        <dbReference type="Proteomes" id="UP000694569"/>
    </source>
</evidence>
<evidence type="ECO:0000256" key="2">
    <source>
        <dbReference type="ARBA" id="ARBA00022525"/>
    </source>
</evidence>
<evidence type="ECO:0000313" key="7">
    <source>
        <dbReference type="Ensembl" id="ENSLLEP00000029056.1"/>
    </source>
</evidence>
<dbReference type="GO" id="GO:0005581">
    <property type="term" value="C:collagen trimer"/>
    <property type="evidence" value="ECO:0007669"/>
    <property type="project" value="UniProtKB-KW"/>
</dbReference>
<dbReference type="PRINTS" id="PR00007">
    <property type="entry name" value="COMPLEMNTC1Q"/>
</dbReference>
<dbReference type="AlphaFoldDB" id="A0A8C5PYE7"/>
<keyword evidence="4" id="KW-0176">Collagen</keyword>
<evidence type="ECO:0000256" key="4">
    <source>
        <dbReference type="ARBA" id="ARBA00023119"/>
    </source>
</evidence>
<dbReference type="GO" id="GO:0005576">
    <property type="term" value="C:extracellular region"/>
    <property type="evidence" value="ECO:0007669"/>
    <property type="project" value="UniProtKB-SubCell"/>
</dbReference>
<dbReference type="GeneTree" id="ENSGT00940000163090"/>
<evidence type="ECO:0000256" key="1">
    <source>
        <dbReference type="ARBA" id="ARBA00004613"/>
    </source>
</evidence>
<dbReference type="PANTHER" id="PTHR15427">
    <property type="entry name" value="EMILIN ELASTIN MICROFIBRIL INTERFACE-LOCATED PROTEIN ELASTIN MICROFIBRIL INTERFACER"/>
    <property type="match status" value="1"/>
</dbReference>
<dbReference type="SUPFAM" id="SSF49842">
    <property type="entry name" value="TNF-like"/>
    <property type="match status" value="1"/>
</dbReference>
<evidence type="ECO:0000256" key="3">
    <source>
        <dbReference type="ARBA" id="ARBA00022729"/>
    </source>
</evidence>